<gene>
    <name evidence="2" type="ORF">CCOS01_14224</name>
</gene>
<protein>
    <submittedName>
        <fullName evidence="2">Uncharacterized protein</fullName>
    </submittedName>
</protein>
<dbReference type="EMBL" id="MOOE01000020">
    <property type="protein sequence ID" value="KAK1513282.1"/>
    <property type="molecule type" value="Genomic_DNA"/>
</dbReference>
<dbReference type="RefSeq" id="XP_060306853.1">
    <property type="nucleotide sequence ID" value="XM_060462368.1"/>
</dbReference>
<keyword evidence="3" id="KW-1185">Reference proteome</keyword>
<evidence type="ECO:0000313" key="3">
    <source>
        <dbReference type="Proteomes" id="UP001240678"/>
    </source>
</evidence>
<evidence type="ECO:0000313" key="2">
    <source>
        <dbReference type="EMBL" id="KAK1513282.1"/>
    </source>
</evidence>
<proteinExistence type="predicted"/>
<dbReference type="AlphaFoldDB" id="A0AAJ0DU86"/>
<accession>A0AAJ0DU86</accession>
<feature type="region of interest" description="Disordered" evidence="1">
    <location>
        <begin position="62"/>
        <end position="164"/>
    </location>
</feature>
<feature type="compositionally biased region" description="Basic and acidic residues" evidence="1">
    <location>
        <begin position="82"/>
        <end position="104"/>
    </location>
</feature>
<feature type="region of interest" description="Disordered" evidence="1">
    <location>
        <begin position="1"/>
        <end position="21"/>
    </location>
</feature>
<comment type="caution">
    <text evidence="2">The sequence shown here is derived from an EMBL/GenBank/DDBJ whole genome shotgun (WGS) entry which is preliminary data.</text>
</comment>
<dbReference type="Proteomes" id="UP001240678">
    <property type="component" value="Unassembled WGS sequence"/>
</dbReference>
<feature type="compositionally biased region" description="Polar residues" evidence="1">
    <location>
        <begin position="70"/>
        <end position="81"/>
    </location>
</feature>
<reference evidence="2 3" key="1">
    <citation type="submission" date="2016-10" db="EMBL/GenBank/DDBJ databases">
        <title>The genome sequence of Colletotrichum fioriniae PJ7.</title>
        <authorList>
            <person name="Baroncelli R."/>
        </authorList>
    </citation>
    <scope>NUCLEOTIDE SEQUENCE [LARGE SCALE GENOMIC DNA]</scope>
    <source>
        <strain evidence="2 3">IMI 309622</strain>
    </source>
</reference>
<evidence type="ECO:0000256" key="1">
    <source>
        <dbReference type="SAM" id="MobiDB-lite"/>
    </source>
</evidence>
<name>A0AAJ0DU86_9PEZI</name>
<sequence length="181" mass="20862">MSHFTQNPYNGPKRRPEAYDNAVDRAALRVLTFSSRRGPSKKQNLFSKSFTLLYKINQDTYYTPHHNRTNSKPNMKSNQTSDQKKKQKEEKTLQMADPKNEDSKSAGPAGKVALSSTAQQQQHEKPRRVIKPRPQHASSLETADDDEYDDCWDPYYEDSPAKDDKVVEEDFVLMKKPNPSR</sequence>
<feature type="compositionally biased region" description="Basic residues" evidence="1">
    <location>
        <begin position="125"/>
        <end position="134"/>
    </location>
</feature>
<feature type="compositionally biased region" description="Acidic residues" evidence="1">
    <location>
        <begin position="142"/>
        <end position="156"/>
    </location>
</feature>
<organism evidence="2 3">
    <name type="scientific">Colletotrichum costaricense</name>
    <dbReference type="NCBI Taxonomy" id="1209916"/>
    <lineage>
        <taxon>Eukaryota</taxon>
        <taxon>Fungi</taxon>
        <taxon>Dikarya</taxon>
        <taxon>Ascomycota</taxon>
        <taxon>Pezizomycotina</taxon>
        <taxon>Sordariomycetes</taxon>
        <taxon>Hypocreomycetidae</taxon>
        <taxon>Glomerellales</taxon>
        <taxon>Glomerellaceae</taxon>
        <taxon>Colletotrichum</taxon>
        <taxon>Colletotrichum acutatum species complex</taxon>
    </lineage>
</organism>
<dbReference type="GeneID" id="85345915"/>